<feature type="compositionally biased region" description="Basic and acidic residues" evidence="1">
    <location>
        <begin position="58"/>
        <end position="67"/>
    </location>
</feature>
<gene>
    <name evidence="2" type="ORF">PACLA_8A024820</name>
</gene>
<accession>A0A7D9J8Q7</accession>
<evidence type="ECO:0000313" key="3">
    <source>
        <dbReference type="Proteomes" id="UP001152795"/>
    </source>
</evidence>
<dbReference type="Proteomes" id="UP001152795">
    <property type="component" value="Unassembled WGS sequence"/>
</dbReference>
<feature type="compositionally biased region" description="Polar residues" evidence="1">
    <location>
        <begin position="45"/>
        <end position="57"/>
    </location>
</feature>
<dbReference type="EMBL" id="CACRXK020012875">
    <property type="protein sequence ID" value="CAB4024170.1"/>
    <property type="molecule type" value="Genomic_DNA"/>
</dbReference>
<sequence length="102" mass="11069">MAESFDENGSVLQCEDSEFAIESSLEEDDSGSVTLARSKPCKNRAQPQGQAGASTEAAQHERSEGIKQNEVSVEEIIDGLDQQTLIKVAKEGFTSRPLVLRD</sequence>
<proteinExistence type="predicted"/>
<dbReference type="AlphaFoldDB" id="A0A7D9J8Q7"/>
<name>A0A7D9J8Q7_PARCT</name>
<evidence type="ECO:0000313" key="2">
    <source>
        <dbReference type="EMBL" id="CAB4024170.1"/>
    </source>
</evidence>
<comment type="caution">
    <text evidence="2">The sequence shown here is derived from an EMBL/GenBank/DDBJ whole genome shotgun (WGS) entry which is preliminary data.</text>
</comment>
<reference evidence="2" key="1">
    <citation type="submission" date="2020-04" db="EMBL/GenBank/DDBJ databases">
        <authorList>
            <person name="Alioto T."/>
            <person name="Alioto T."/>
            <person name="Gomez Garrido J."/>
        </authorList>
    </citation>
    <scope>NUCLEOTIDE SEQUENCE</scope>
    <source>
        <strain evidence="2">A484AB</strain>
    </source>
</reference>
<keyword evidence="3" id="KW-1185">Reference proteome</keyword>
<protein>
    <submittedName>
        <fullName evidence="2">Uncharacterized protein</fullName>
    </submittedName>
</protein>
<organism evidence="2 3">
    <name type="scientific">Paramuricea clavata</name>
    <name type="common">Red gorgonian</name>
    <name type="synonym">Violescent sea-whip</name>
    <dbReference type="NCBI Taxonomy" id="317549"/>
    <lineage>
        <taxon>Eukaryota</taxon>
        <taxon>Metazoa</taxon>
        <taxon>Cnidaria</taxon>
        <taxon>Anthozoa</taxon>
        <taxon>Octocorallia</taxon>
        <taxon>Malacalcyonacea</taxon>
        <taxon>Plexauridae</taxon>
        <taxon>Paramuricea</taxon>
    </lineage>
</organism>
<feature type="region of interest" description="Disordered" evidence="1">
    <location>
        <begin position="23"/>
        <end position="70"/>
    </location>
</feature>
<evidence type="ECO:0000256" key="1">
    <source>
        <dbReference type="SAM" id="MobiDB-lite"/>
    </source>
</evidence>